<dbReference type="SUPFAM" id="SSF52047">
    <property type="entry name" value="RNI-like"/>
    <property type="match status" value="1"/>
</dbReference>
<dbReference type="OMA" id="ILTNYTH"/>
<dbReference type="AlphaFoldDB" id="A0A8C4QFE6"/>
<sequence length="117" mass="13029">MAGKIDESESQPEISEQGKSRVLDVTLAAQGLSTLGLSAKGLEFAYLHLSLPGYALTDVSILTNYTHIQKLDLSHNNIHDNKLTELCAFSPLSFLRVRYNKYNVQQFCSEPFSLSSY</sequence>
<keyword evidence="2" id="KW-1185">Reference proteome</keyword>
<dbReference type="Gene3D" id="3.80.10.10">
    <property type="entry name" value="Ribonuclease Inhibitor"/>
    <property type="match status" value="1"/>
</dbReference>
<dbReference type="Proteomes" id="UP000694388">
    <property type="component" value="Unplaced"/>
</dbReference>
<evidence type="ECO:0000313" key="1">
    <source>
        <dbReference type="Ensembl" id="ENSEBUP00000013871.1"/>
    </source>
</evidence>
<organism evidence="1 2">
    <name type="scientific">Eptatretus burgeri</name>
    <name type="common">Inshore hagfish</name>
    <dbReference type="NCBI Taxonomy" id="7764"/>
    <lineage>
        <taxon>Eukaryota</taxon>
        <taxon>Metazoa</taxon>
        <taxon>Chordata</taxon>
        <taxon>Craniata</taxon>
        <taxon>Vertebrata</taxon>
        <taxon>Cyclostomata</taxon>
        <taxon>Myxini</taxon>
        <taxon>Myxiniformes</taxon>
        <taxon>Myxinidae</taxon>
        <taxon>Eptatretinae</taxon>
        <taxon>Eptatretus</taxon>
    </lineage>
</organism>
<reference evidence="1" key="1">
    <citation type="submission" date="2025-08" db="UniProtKB">
        <authorList>
            <consortium name="Ensembl"/>
        </authorList>
    </citation>
    <scope>IDENTIFICATION</scope>
</reference>
<evidence type="ECO:0000313" key="2">
    <source>
        <dbReference type="Proteomes" id="UP000694388"/>
    </source>
</evidence>
<accession>A0A8C4QFE6</accession>
<dbReference type="Ensembl" id="ENSEBUT00000014447.1">
    <property type="protein sequence ID" value="ENSEBUP00000013871.1"/>
    <property type="gene ID" value="ENSEBUG00000008747.1"/>
</dbReference>
<reference evidence="1" key="2">
    <citation type="submission" date="2025-09" db="UniProtKB">
        <authorList>
            <consortium name="Ensembl"/>
        </authorList>
    </citation>
    <scope>IDENTIFICATION</scope>
</reference>
<name>A0A8C4QFE6_EPTBU</name>
<protein>
    <submittedName>
        <fullName evidence="1">Uncharacterized protein</fullName>
    </submittedName>
</protein>
<dbReference type="InterPro" id="IPR032675">
    <property type="entry name" value="LRR_dom_sf"/>
</dbReference>
<proteinExistence type="predicted"/>